<dbReference type="AlphaFoldDB" id="A0A5E4XQR3"/>
<dbReference type="InterPro" id="IPR033186">
    <property type="entry name" value="HerA_C"/>
</dbReference>
<dbReference type="InterPro" id="IPR027417">
    <property type="entry name" value="P-loop_NTPase"/>
</dbReference>
<feature type="compositionally biased region" description="Low complexity" evidence="1">
    <location>
        <begin position="466"/>
        <end position="481"/>
    </location>
</feature>
<accession>A0A5E4XQR3</accession>
<evidence type="ECO:0000256" key="1">
    <source>
        <dbReference type="SAM" id="MobiDB-lite"/>
    </source>
</evidence>
<feature type="compositionally biased region" description="Low complexity" evidence="1">
    <location>
        <begin position="1"/>
        <end position="34"/>
    </location>
</feature>
<evidence type="ECO:0000313" key="3">
    <source>
        <dbReference type="EMBL" id="VVE38670.1"/>
    </source>
</evidence>
<evidence type="ECO:0000313" key="4">
    <source>
        <dbReference type="Proteomes" id="UP000382577"/>
    </source>
</evidence>
<dbReference type="PANTHER" id="PTHR30121">
    <property type="entry name" value="UNCHARACTERIZED PROTEIN YJGR-RELATED"/>
    <property type="match status" value="1"/>
</dbReference>
<dbReference type="Proteomes" id="UP000382577">
    <property type="component" value="Unassembled WGS sequence"/>
</dbReference>
<dbReference type="SUPFAM" id="SSF52540">
    <property type="entry name" value="P-loop containing nucleoside triphosphate hydrolases"/>
    <property type="match status" value="1"/>
</dbReference>
<dbReference type="Gene3D" id="3.40.50.300">
    <property type="entry name" value="P-loop containing nucleotide triphosphate hydrolases"/>
    <property type="match status" value="2"/>
</dbReference>
<dbReference type="CDD" id="cd01127">
    <property type="entry name" value="TrwB_TraG_TraD_VirD4"/>
    <property type="match status" value="1"/>
</dbReference>
<feature type="domain" description="Helicase HerA-like C-terminal" evidence="2">
    <location>
        <begin position="41"/>
        <end position="546"/>
    </location>
</feature>
<dbReference type="EMBL" id="CABPRW010000010">
    <property type="protein sequence ID" value="VVE38670.1"/>
    <property type="molecule type" value="Genomic_DNA"/>
</dbReference>
<dbReference type="InterPro" id="IPR051162">
    <property type="entry name" value="T4SS_component"/>
</dbReference>
<feature type="region of interest" description="Disordered" evidence="1">
    <location>
        <begin position="459"/>
        <end position="487"/>
    </location>
</feature>
<dbReference type="Pfam" id="PF05872">
    <property type="entry name" value="HerA_C"/>
    <property type="match status" value="1"/>
</dbReference>
<evidence type="ECO:0000259" key="2">
    <source>
        <dbReference type="Pfam" id="PF05872"/>
    </source>
</evidence>
<dbReference type="PANTHER" id="PTHR30121:SF6">
    <property type="entry name" value="SLR6007 PROTEIN"/>
    <property type="match status" value="1"/>
</dbReference>
<feature type="region of interest" description="Disordered" evidence="1">
    <location>
        <begin position="1"/>
        <end position="37"/>
    </location>
</feature>
<name>A0A5E4XQR3_9BURK</name>
<organism evidence="3 4">
    <name type="scientific">Pandoraea fibrosis</name>
    <dbReference type="NCBI Taxonomy" id="1891094"/>
    <lineage>
        <taxon>Bacteria</taxon>
        <taxon>Pseudomonadati</taxon>
        <taxon>Pseudomonadota</taxon>
        <taxon>Betaproteobacteria</taxon>
        <taxon>Burkholderiales</taxon>
        <taxon>Burkholderiaceae</taxon>
        <taxon>Pandoraea</taxon>
    </lineage>
</organism>
<gene>
    <name evidence="3" type="ORF">PFI31113_04002</name>
</gene>
<sequence length="547" mass="57722">MPQKPVSPQASPSATPAVSPSTDSAASAGAASSAHEPGEQLVIARNDQHVLGLLPAMGNRHGLITGATGTGKTVTLQVMAQAFSDIGVPVFLADVKGDLTGITQPGAETPKLKERIANLGFDTPDWHGSPATLWDVFGEQGHPVRATVSDLGPLLLSRLLGLNETQTGVLNLVFKIADDNGLLLLDSKDLRAMLQHVGDNASTFTTQYGNISAASVGAIQRGLLTLEQQGADKFFGEPMLNIEDFMQTDAQGRGIVNILAADKLLAAPRIYATFLLWLLAELFERLPEVGDPDKPKLVFFFDEAHLLFNEAPKPLLERIEQMVRLIRSKGVGVYFVTQNPVDVPDTVLGQLGNRVQHALRAYSPRDQKAVKVAAQTMRANPALDIEKVIGELGVGEALVSLLDEKGRPAVTERAYIRPPASRIGPITSQERAALMATSLVAGVYENAVDRESAYEKLVGRTQTRQPDAPATGGGTTAPEGGAASGGGLLDAVKDSLGGLLGGAGGSRRKDTAVEAMVKSTARTIGSQLGREIVRGVLGSILGGNKRR</sequence>
<reference evidence="3 4" key="1">
    <citation type="submission" date="2019-08" db="EMBL/GenBank/DDBJ databases">
        <authorList>
            <person name="Peeters C."/>
        </authorList>
    </citation>
    <scope>NUCLEOTIDE SEQUENCE [LARGE SCALE GENOMIC DNA]</scope>
    <source>
        <strain evidence="3 4">LMG 31113</strain>
    </source>
</reference>
<proteinExistence type="predicted"/>
<dbReference type="OrthoDB" id="9758751at2"/>
<protein>
    <recommendedName>
        <fullName evidence="2">Helicase HerA-like C-terminal domain-containing protein</fullName>
    </recommendedName>
</protein>